<organism evidence="1 2">
    <name type="scientific">Marinobacterium lutimaris</name>
    <dbReference type="NCBI Taxonomy" id="568106"/>
    <lineage>
        <taxon>Bacteria</taxon>
        <taxon>Pseudomonadati</taxon>
        <taxon>Pseudomonadota</taxon>
        <taxon>Gammaproteobacteria</taxon>
        <taxon>Oceanospirillales</taxon>
        <taxon>Oceanospirillaceae</taxon>
        <taxon>Marinobacterium</taxon>
    </lineage>
</organism>
<name>A0A1H6CVB4_9GAMM</name>
<reference evidence="1 2" key="1">
    <citation type="submission" date="2016-10" db="EMBL/GenBank/DDBJ databases">
        <authorList>
            <person name="de Groot N.N."/>
        </authorList>
    </citation>
    <scope>NUCLEOTIDE SEQUENCE [LARGE SCALE GENOMIC DNA]</scope>
    <source>
        <strain evidence="1 2">DSM 22012</strain>
    </source>
</reference>
<dbReference type="RefSeq" id="WP_104004568.1">
    <property type="nucleotide sequence ID" value="NZ_FNVQ01000004.1"/>
</dbReference>
<evidence type="ECO:0000313" key="1">
    <source>
        <dbReference type="EMBL" id="SEG76737.1"/>
    </source>
</evidence>
<protein>
    <submittedName>
        <fullName evidence="1">Uncharacterized protein</fullName>
    </submittedName>
</protein>
<gene>
    <name evidence="1" type="ORF">SAMN05444390_104180</name>
</gene>
<sequence>MAEQNLTTAEIARRNGCEDPIVLAQIERAEYIADLIHGLTSWVSAKASQVAHEVSALFHRHAH</sequence>
<dbReference type="AlphaFoldDB" id="A0A1H6CVB4"/>
<dbReference type="Proteomes" id="UP000236745">
    <property type="component" value="Unassembled WGS sequence"/>
</dbReference>
<evidence type="ECO:0000313" key="2">
    <source>
        <dbReference type="Proteomes" id="UP000236745"/>
    </source>
</evidence>
<keyword evidence="2" id="KW-1185">Reference proteome</keyword>
<dbReference type="OrthoDB" id="6089605at2"/>
<proteinExistence type="predicted"/>
<accession>A0A1H6CVB4</accession>
<dbReference type="EMBL" id="FNVQ01000004">
    <property type="protein sequence ID" value="SEG76737.1"/>
    <property type="molecule type" value="Genomic_DNA"/>
</dbReference>